<dbReference type="EMBL" id="QFAY01000003">
    <property type="protein sequence ID" value="MBP2620145.1"/>
    <property type="molecule type" value="Genomic_DNA"/>
</dbReference>
<dbReference type="PANTHER" id="PTHR47506:SF3">
    <property type="entry name" value="HTH-TYPE TRANSCRIPTIONAL REGULATOR LMRA"/>
    <property type="match status" value="1"/>
</dbReference>
<dbReference type="RefSeq" id="WP_209550732.1">
    <property type="nucleotide sequence ID" value="NZ_QFAY01000003.1"/>
</dbReference>
<reference evidence="6 7" key="1">
    <citation type="submission" date="2018-05" db="EMBL/GenBank/DDBJ databases">
        <title>Draft genome sequence of Streptococcus panodentis CCUG 70867T.</title>
        <authorList>
            <person name="Salva-Serra F."/>
            <person name="Mendez V."/>
            <person name="Jaen-Luchoro D."/>
            <person name="Gonzales-Siles L."/>
            <person name="Karlsson R."/>
            <person name="Engstrom-Jakobsson H."/>
            <person name="Busquets A."/>
            <person name="Gomila M."/>
            <person name="Pineiro-Iglesias B."/>
            <person name="Bennasar-Figueras A."/>
            <person name="Seeger M."/>
            <person name="Moore E."/>
        </authorList>
    </citation>
    <scope>NUCLEOTIDE SEQUENCE [LARGE SCALE GENOMIC DNA]</scope>
    <source>
        <strain evidence="6 7">CCUG 70867</strain>
    </source>
</reference>
<feature type="domain" description="HTH tetR-type" evidence="5">
    <location>
        <begin position="11"/>
        <end position="71"/>
    </location>
</feature>
<dbReference type="PROSITE" id="PS01081">
    <property type="entry name" value="HTH_TETR_1"/>
    <property type="match status" value="1"/>
</dbReference>
<evidence type="ECO:0000256" key="4">
    <source>
        <dbReference type="PROSITE-ProRule" id="PRU00335"/>
    </source>
</evidence>
<evidence type="ECO:0000313" key="7">
    <source>
        <dbReference type="Proteomes" id="UP001519349"/>
    </source>
</evidence>
<proteinExistence type="predicted"/>
<dbReference type="InterPro" id="IPR023772">
    <property type="entry name" value="DNA-bd_HTH_TetR-type_CS"/>
</dbReference>
<sequence length="192" mass="22048">MPKGFTIEEKKILIKKFKEACSRSWMTFGYKKTSVDLLCQEAGIAKGSFYTFFKNKEELFFQVYCDTQDETFAVFEETLKANPSKAGFAAALKAVFKEYEKSTFVFDTKNPDFLSFENKLSLEQRQEITSKTSRLNDEIFSQSFLSLKIEKNLAISVLSATMATITHKNQLPADIEEVFSFMIENLVDAMFE</sequence>
<keyword evidence="7" id="KW-1185">Reference proteome</keyword>
<dbReference type="Proteomes" id="UP001519349">
    <property type="component" value="Unassembled WGS sequence"/>
</dbReference>
<keyword evidence="2 4" id="KW-0238">DNA-binding</keyword>
<gene>
    <name evidence="6" type="ORF">DHL47_02105</name>
</gene>
<dbReference type="InterPro" id="IPR009057">
    <property type="entry name" value="Homeodomain-like_sf"/>
</dbReference>
<evidence type="ECO:0000256" key="3">
    <source>
        <dbReference type="ARBA" id="ARBA00023163"/>
    </source>
</evidence>
<evidence type="ECO:0000259" key="5">
    <source>
        <dbReference type="PROSITE" id="PS50977"/>
    </source>
</evidence>
<keyword evidence="1" id="KW-0805">Transcription regulation</keyword>
<protein>
    <submittedName>
        <fullName evidence="6">TetR/AcrR family transcriptional regulator</fullName>
    </submittedName>
</protein>
<dbReference type="PROSITE" id="PS50977">
    <property type="entry name" value="HTH_TETR_2"/>
    <property type="match status" value="1"/>
</dbReference>
<evidence type="ECO:0000256" key="2">
    <source>
        <dbReference type="ARBA" id="ARBA00023125"/>
    </source>
</evidence>
<organism evidence="6 7">
    <name type="scientific">Streptococcus panodentis</name>
    <dbReference type="NCBI Taxonomy" id="1581472"/>
    <lineage>
        <taxon>Bacteria</taxon>
        <taxon>Bacillati</taxon>
        <taxon>Bacillota</taxon>
        <taxon>Bacilli</taxon>
        <taxon>Lactobacillales</taxon>
        <taxon>Streptococcaceae</taxon>
        <taxon>Streptococcus</taxon>
    </lineage>
</organism>
<evidence type="ECO:0000256" key="1">
    <source>
        <dbReference type="ARBA" id="ARBA00023015"/>
    </source>
</evidence>
<accession>A0ABS5AUI1</accession>
<comment type="caution">
    <text evidence="6">The sequence shown here is derived from an EMBL/GenBank/DDBJ whole genome shotgun (WGS) entry which is preliminary data.</text>
</comment>
<dbReference type="PANTHER" id="PTHR47506">
    <property type="entry name" value="TRANSCRIPTIONAL REGULATORY PROTEIN"/>
    <property type="match status" value="1"/>
</dbReference>
<evidence type="ECO:0000313" key="6">
    <source>
        <dbReference type="EMBL" id="MBP2620145.1"/>
    </source>
</evidence>
<dbReference type="InterPro" id="IPR001647">
    <property type="entry name" value="HTH_TetR"/>
</dbReference>
<feature type="DNA-binding region" description="H-T-H motif" evidence="4">
    <location>
        <begin position="34"/>
        <end position="53"/>
    </location>
</feature>
<keyword evidence="3" id="KW-0804">Transcription</keyword>
<dbReference type="SUPFAM" id="SSF46689">
    <property type="entry name" value="Homeodomain-like"/>
    <property type="match status" value="1"/>
</dbReference>
<dbReference type="Gene3D" id="1.10.357.10">
    <property type="entry name" value="Tetracycline Repressor, domain 2"/>
    <property type="match status" value="1"/>
</dbReference>
<dbReference type="Pfam" id="PF00440">
    <property type="entry name" value="TetR_N"/>
    <property type="match status" value="1"/>
</dbReference>
<name>A0ABS5AUI1_9STRE</name>